<dbReference type="RefSeq" id="WP_264322767.1">
    <property type="nucleotide sequence ID" value="NZ_JADEXN010000395.1"/>
</dbReference>
<dbReference type="GO" id="GO:0032993">
    <property type="term" value="C:protein-DNA complex"/>
    <property type="evidence" value="ECO:0007669"/>
    <property type="project" value="TreeGrafter"/>
</dbReference>
<evidence type="ECO:0000313" key="7">
    <source>
        <dbReference type="Proteomes" id="UP000621799"/>
    </source>
</evidence>
<keyword evidence="2" id="KW-0805">Transcription regulation</keyword>
<dbReference type="GO" id="GO:0003700">
    <property type="term" value="F:DNA-binding transcription factor activity"/>
    <property type="evidence" value="ECO:0007669"/>
    <property type="project" value="InterPro"/>
</dbReference>
<sequence>MELRHLRYFVAVAEASNFSRAAERLHIAQPPLSKQIRDLEAELGVQLLDRRGRPLKLTPAGSVFLAEARSILAQVDRSITAARQAERGESGQLTVGFNSSAANSILSDVLRAVRSSFGDIELVLQELTARQQLEALRKGEIDVGFMHRFPIEEDDGTLNFLTVLRESFVAVLPETHPLATRTEISLNQLAGDRFILPPSHLGTNLYAQIASLCRQSGFEPNVIQEAQWMQTILSLVSAGMGVTLLPENVLSLQRQGVVSRGLLDETPVLEMAVVWSSDRVSVVLDTFVRVTQEVTRSSGD</sequence>
<dbReference type="SUPFAM" id="SSF46785">
    <property type="entry name" value="Winged helix' DNA-binding domain"/>
    <property type="match status" value="1"/>
</dbReference>
<dbReference type="FunFam" id="1.10.10.10:FF:000001">
    <property type="entry name" value="LysR family transcriptional regulator"/>
    <property type="match status" value="1"/>
</dbReference>
<evidence type="ECO:0000259" key="5">
    <source>
        <dbReference type="PROSITE" id="PS50931"/>
    </source>
</evidence>
<evidence type="ECO:0000256" key="4">
    <source>
        <dbReference type="ARBA" id="ARBA00023163"/>
    </source>
</evidence>
<dbReference type="Gene3D" id="1.10.10.10">
    <property type="entry name" value="Winged helix-like DNA-binding domain superfamily/Winged helix DNA-binding domain"/>
    <property type="match status" value="1"/>
</dbReference>
<proteinExistence type="inferred from homology"/>
<evidence type="ECO:0000256" key="1">
    <source>
        <dbReference type="ARBA" id="ARBA00009437"/>
    </source>
</evidence>
<dbReference type="GO" id="GO:0003677">
    <property type="term" value="F:DNA binding"/>
    <property type="evidence" value="ECO:0007669"/>
    <property type="project" value="UniProtKB-KW"/>
</dbReference>
<dbReference type="InterPro" id="IPR000847">
    <property type="entry name" value="LysR_HTH_N"/>
</dbReference>
<dbReference type="Proteomes" id="UP000621799">
    <property type="component" value="Unassembled WGS sequence"/>
</dbReference>
<protein>
    <submittedName>
        <fullName evidence="6">LysR family transcriptional regulator</fullName>
    </submittedName>
</protein>
<accession>A0A928ZA95</accession>
<gene>
    <name evidence="6" type="ORF">IQ235_17745</name>
</gene>
<comment type="similarity">
    <text evidence="1">Belongs to the LysR transcriptional regulatory family.</text>
</comment>
<dbReference type="PRINTS" id="PR00039">
    <property type="entry name" value="HTHLYSR"/>
</dbReference>
<evidence type="ECO:0000256" key="2">
    <source>
        <dbReference type="ARBA" id="ARBA00023015"/>
    </source>
</evidence>
<dbReference type="SUPFAM" id="SSF53850">
    <property type="entry name" value="Periplasmic binding protein-like II"/>
    <property type="match status" value="1"/>
</dbReference>
<keyword evidence="3" id="KW-0238">DNA-binding</keyword>
<organism evidence="6 7">
    <name type="scientific">Zarconia navalis LEGE 11467</name>
    <dbReference type="NCBI Taxonomy" id="1828826"/>
    <lineage>
        <taxon>Bacteria</taxon>
        <taxon>Bacillati</taxon>
        <taxon>Cyanobacteriota</taxon>
        <taxon>Cyanophyceae</taxon>
        <taxon>Oscillatoriophycideae</taxon>
        <taxon>Oscillatoriales</taxon>
        <taxon>Oscillatoriales incertae sedis</taxon>
        <taxon>Zarconia</taxon>
        <taxon>Zarconia navalis</taxon>
    </lineage>
</organism>
<evidence type="ECO:0000313" key="6">
    <source>
        <dbReference type="EMBL" id="MBE9042609.1"/>
    </source>
</evidence>
<comment type="caution">
    <text evidence="6">The sequence shown here is derived from an EMBL/GenBank/DDBJ whole genome shotgun (WGS) entry which is preliminary data.</text>
</comment>
<reference evidence="6" key="1">
    <citation type="submission" date="2020-10" db="EMBL/GenBank/DDBJ databases">
        <authorList>
            <person name="Castelo-Branco R."/>
            <person name="Eusebio N."/>
            <person name="Adriana R."/>
            <person name="Vieira A."/>
            <person name="Brugerolle De Fraissinette N."/>
            <person name="Rezende De Castro R."/>
            <person name="Schneider M.P."/>
            <person name="Vasconcelos V."/>
            <person name="Leao P.N."/>
        </authorList>
    </citation>
    <scope>NUCLEOTIDE SEQUENCE</scope>
    <source>
        <strain evidence="6">LEGE 11467</strain>
    </source>
</reference>
<dbReference type="AlphaFoldDB" id="A0A928ZA95"/>
<dbReference type="Pfam" id="PF03466">
    <property type="entry name" value="LysR_substrate"/>
    <property type="match status" value="1"/>
</dbReference>
<keyword evidence="7" id="KW-1185">Reference proteome</keyword>
<feature type="domain" description="HTH lysR-type" evidence="5">
    <location>
        <begin position="1"/>
        <end position="58"/>
    </location>
</feature>
<dbReference type="Gene3D" id="3.40.190.10">
    <property type="entry name" value="Periplasmic binding protein-like II"/>
    <property type="match status" value="2"/>
</dbReference>
<dbReference type="EMBL" id="JADEXN010000395">
    <property type="protein sequence ID" value="MBE9042609.1"/>
    <property type="molecule type" value="Genomic_DNA"/>
</dbReference>
<dbReference type="Pfam" id="PF00126">
    <property type="entry name" value="HTH_1"/>
    <property type="match status" value="1"/>
</dbReference>
<dbReference type="InterPro" id="IPR005119">
    <property type="entry name" value="LysR_subst-bd"/>
</dbReference>
<dbReference type="InterPro" id="IPR036390">
    <property type="entry name" value="WH_DNA-bd_sf"/>
</dbReference>
<evidence type="ECO:0000256" key="3">
    <source>
        <dbReference type="ARBA" id="ARBA00023125"/>
    </source>
</evidence>
<name>A0A928ZA95_9CYAN</name>
<dbReference type="PANTHER" id="PTHR30346">
    <property type="entry name" value="TRANSCRIPTIONAL DUAL REGULATOR HCAR-RELATED"/>
    <property type="match status" value="1"/>
</dbReference>
<dbReference type="InterPro" id="IPR036388">
    <property type="entry name" value="WH-like_DNA-bd_sf"/>
</dbReference>
<dbReference type="PANTHER" id="PTHR30346:SF0">
    <property type="entry name" value="HCA OPERON TRANSCRIPTIONAL ACTIVATOR HCAR"/>
    <property type="match status" value="1"/>
</dbReference>
<dbReference type="PROSITE" id="PS50931">
    <property type="entry name" value="HTH_LYSR"/>
    <property type="match status" value="1"/>
</dbReference>
<dbReference type="CDD" id="cd08414">
    <property type="entry name" value="PBP2_LTTR_aromatics_like"/>
    <property type="match status" value="1"/>
</dbReference>
<keyword evidence="4" id="KW-0804">Transcription</keyword>